<dbReference type="InterPro" id="IPR024408">
    <property type="entry name" value="Muramidase"/>
</dbReference>
<evidence type="ECO:0000313" key="4">
    <source>
        <dbReference type="Proteomes" id="UP000244081"/>
    </source>
</evidence>
<keyword evidence="1" id="KW-1133">Transmembrane helix</keyword>
<evidence type="ECO:0000259" key="2">
    <source>
        <dbReference type="Pfam" id="PF11860"/>
    </source>
</evidence>
<proteinExistence type="predicted"/>
<evidence type="ECO:0000313" key="3">
    <source>
        <dbReference type="EMBL" id="PTW53933.1"/>
    </source>
</evidence>
<feature type="transmembrane region" description="Helical" evidence="1">
    <location>
        <begin position="274"/>
        <end position="293"/>
    </location>
</feature>
<sequence length="312" mass="33846">MELGKGRAEAVSDDAMAALAREIGCHPADLEAIAEVESNGFGWFPDGRIKILFEKHWIYRNLSGTARKRAVQAGLARKKWIAPKAGGYSDQATADQRYVLLARAIEIDEEAALRSISMGRFQIMGFNYSLCGFTSARQMWAAFCDSEKHQLRAFASFLHNKRLGEALRNRDFARIEDVYNGGGLGGAYARRMARKSDQLRAGKWQGWEEREGGASEPVLLAPAPLPNPKPIAKSRTAGGAGLAAGGGAAVLVPPVREMVDVIEGQKEALSSGDLIAMVIGGMVIAGAALALYARLDDGGYLDRWLPWRRRAA</sequence>
<dbReference type="Proteomes" id="UP000244081">
    <property type="component" value="Unassembled WGS sequence"/>
</dbReference>
<dbReference type="EMBL" id="QAYG01000015">
    <property type="protein sequence ID" value="PTW53933.1"/>
    <property type="molecule type" value="Genomic_DNA"/>
</dbReference>
<dbReference type="AlphaFoldDB" id="A0A2T5UR26"/>
<keyword evidence="1" id="KW-0472">Membrane</keyword>
<comment type="caution">
    <text evidence="3">The sequence shown here is derived from an EMBL/GenBank/DDBJ whole genome shotgun (WGS) entry which is preliminary data.</text>
</comment>
<feature type="domain" description="N-acetylmuramidase" evidence="2">
    <location>
        <begin position="27"/>
        <end position="197"/>
    </location>
</feature>
<name>A0A2T5UR26_9HYPH</name>
<keyword evidence="1" id="KW-0812">Transmembrane</keyword>
<gene>
    <name evidence="3" type="ORF">C8N35_11553</name>
</gene>
<dbReference type="Pfam" id="PF11860">
    <property type="entry name" value="Muramidase"/>
    <property type="match status" value="1"/>
</dbReference>
<protein>
    <submittedName>
        <fullName evidence="3">Uncharacterized protein DUF3380</fullName>
    </submittedName>
</protein>
<dbReference type="RefSeq" id="WP_107992065.1">
    <property type="nucleotide sequence ID" value="NZ_QAYG01000015.1"/>
</dbReference>
<evidence type="ECO:0000256" key="1">
    <source>
        <dbReference type="SAM" id="Phobius"/>
    </source>
</evidence>
<accession>A0A2T5UR26</accession>
<reference evidence="3 4" key="1">
    <citation type="submission" date="2018-04" db="EMBL/GenBank/DDBJ databases">
        <title>Genomic Encyclopedia of Archaeal and Bacterial Type Strains, Phase II (KMG-II): from individual species to whole genera.</title>
        <authorList>
            <person name="Goeker M."/>
        </authorList>
    </citation>
    <scope>NUCLEOTIDE SEQUENCE [LARGE SCALE GENOMIC DNA]</scope>
    <source>
        <strain evidence="3 4">DSM 23382</strain>
    </source>
</reference>
<dbReference type="OrthoDB" id="1523598at2"/>
<organism evidence="3 4">
    <name type="scientific">Breoghania corrubedonensis</name>
    <dbReference type="NCBI Taxonomy" id="665038"/>
    <lineage>
        <taxon>Bacteria</taxon>
        <taxon>Pseudomonadati</taxon>
        <taxon>Pseudomonadota</taxon>
        <taxon>Alphaproteobacteria</taxon>
        <taxon>Hyphomicrobiales</taxon>
        <taxon>Stappiaceae</taxon>
        <taxon>Breoghania</taxon>
    </lineage>
</organism>
<keyword evidence="4" id="KW-1185">Reference proteome</keyword>